<dbReference type="EMBL" id="GBXM01070728">
    <property type="protein sequence ID" value="JAH37849.1"/>
    <property type="molecule type" value="Transcribed_RNA"/>
</dbReference>
<dbReference type="AlphaFoldDB" id="A0A0E9S8Y8"/>
<proteinExistence type="predicted"/>
<reference evidence="1" key="1">
    <citation type="submission" date="2014-11" db="EMBL/GenBank/DDBJ databases">
        <authorList>
            <person name="Amaro Gonzalez C."/>
        </authorList>
    </citation>
    <scope>NUCLEOTIDE SEQUENCE</scope>
</reference>
<reference evidence="1" key="2">
    <citation type="journal article" date="2015" name="Fish Shellfish Immunol.">
        <title>Early steps in the European eel (Anguilla anguilla)-Vibrio vulnificus interaction in the gills: Role of the RtxA13 toxin.</title>
        <authorList>
            <person name="Callol A."/>
            <person name="Pajuelo D."/>
            <person name="Ebbesson L."/>
            <person name="Teles M."/>
            <person name="MacKenzie S."/>
            <person name="Amaro C."/>
        </authorList>
    </citation>
    <scope>NUCLEOTIDE SEQUENCE</scope>
</reference>
<evidence type="ECO:0000313" key="1">
    <source>
        <dbReference type="EMBL" id="JAH37849.1"/>
    </source>
</evidence>
<sequence>MVGVFWCLQAPPSCTPPMPTPCSVQWWREWWVSASWIT</sequence>
<accession>A0A0E9S8Y8</accession>
<name>A0A0E9S8Y8_ANGAN</name>
<protein>
    <submittedName>
        <fullName evidence="1">Uncharacterized protein</fullName>
    </submittedName>
</protein>
<organism evidence="1">
    <name type="scientific">Anguilla anguilla</name>
    <name type="common">European freshwater eel</name>
    <name type="synonym">Muraena anguilla</name>
    <dbReference type="NCBI Taxonomy" id="7936"/>
    <lineage>
        <taxon>Eukaryota</taxon>
        <taxon>Metazoa</taxon>
        <taxon>Chordata</taxon>
        <taxon>Craniata</taxon>
        <taxon>Vertebrata</taxon>
        <taxon>Euteleostomi</taxon>
        <taxon>Actinopterygii</taxon>
        <taxon>Neopterygii</taxon>
        <taxon>Teleostei</taxon>
        <taxon>Anguilliformes</taxon>
        <taxon>Anguillidae</taxon>
        <taxon>Anguilla</taxon>
    </lineage>
</organism>